<dbReference type="AlphaFoldDB" id="A0AAV5QF38"/>
<gene>
    <name evidence="1" type="ORF">DASC09_006820</name>
</gene>
<proteinExistence type="predicted"/>
<evidence type="ECO:0000313" key="2">
    <source>
        <dbReference type="Proteomes" id="UP001360560"/>
    </source>
</evidence>
<dbReference type="CDD" id="cd02440">
    <property type="entry name" value="AdoMet_MTases"/>
    <property type="match status" value="1"/>
</dbReference>
<protein>
    <submittedName>
        <fullName evidence="1">Protein-lysine N-methyltransferase</fullName>
    </submittedName>
</protein>
<dbReference type="Pfam" id="PF10294">
    <property type="entry name" value="Methyltransf_16"/>
    <property type="match status" value="1"/>
</dbReference>
<evidence type="ECO:0000313" key="1">
    <source>
        <dbReference type="EMBL" id="GMM33357.1"/>
    </source>
</evidence>
<dbReference type="EMBL" id="BTFZ01000001">
    <property type="protein sequence ID" value="GMM33357.1"/>
    <property type="molecule type" value="Genomic_DNA"/>
</dbReference>
<accession>A0AAV5QF38</accession>
<dbReference type="Gene3D" id="3.40.50.150">
    <property type="entry name" value="Vaccinia Virus protein VP39"/>
    <property type="match status" value="1"/>
</dbReference>
<organism evidence="1 2">
    <name type="scientific">Saccharomycopsis crataegensis</name>
    <dbReference type="NCBI Taxonomy" id="43959"/>
    <lineage>
        <taxon>Eukaryota</taxon>
        <taxon>Fungi</taxon>
        <taxon>Dikarya</taxon>
        <taxon>Ascomycota</taxon>
        <taxon>Saccharomycotina</taxon>
        <taxon>Saccharomycetes</taxon>
        <taxon>Saccharomycopsidaceae</taxon>
        <taxon>Saccharomycopsis</taxon>
    </lineage>
</organism>
<comment type="caution">
    <text evidence="1">The sequence shown here is derived from an EMBL/GenBank/DDBJ whole genome shotgun (WGS) entry which is preliminary data.</text>
</comment>
<dbReference type="PANTHER" id="PTHR14614">
    <property type="entry name" value="HEPATOCELLULAR CARCINOMA-ASSOCIATED ANTIGEN"/>
    <property type="match status" value="1"/>
</dbReference>
<keyword evidence="2" id="KW-1185">Reference proteome</keyword>
<dbReference type="GO" id="GO:0008757">
    <property type="term" value="F:S-adenosylmethionine-dependent methyltransferase activity"/>
    <property type="evidence" value="ECO:0007669"/>
    <property type="project" value="UniProtKB-ARBA"/>
</dbReference>
<dbReference type="InterPro" id="IPR029063">
    <property type="entry name" value="SAM-dependent_MTases_sf"/>
</dbReference>
<dbReference type="GeneID" id="90071336"/>
<name>A0AAV5QF38_9ASCO</name>
<dbReference type="RefSeq" id="XP_064850357.1">
    <property type="nucleotide sequence ID" value="XM_064994285.1"/>
</dbReference>
<dbReference type="InterPro" id="IPR019410">
    <property type="entry name" value="Methyltransf_16"/>
</dbReference>
<dbReference type="SUPFAM" id="SSF53335">
    <property type="entry name" value="S-adenosyl-L-methionine-dependent methyltransferases"/>
    <property type="match status" value="1"/>
</dbReference>
<reference evidence="1 2" key="1">
    <citation type="journal article" date="2023" name="Elife">
        <title>Identification of key yeast species and microbe-microbe interactions impacting larval growth of Drosophila in the wild.</title>
        <authorList>
            <person name="Mure A."/>
            <person name="Sugiura Y."/>
            <person name="Maeda R."/>
            <person name="Honda K."/>
            <person name="Sakurai N."/>
            <person name="Takahashi Y."/>
            <person name="Watada M."/>
            <person name="Katoh T."/>
            <person name="Gotoh A."/>
            <person name="Gotoh Y."/>
            <person name="Taniguchi I."/>
            <person name="Nakamura K."/>
            <person name="Hayashi T."/>
            <person name="Katayama T."/>
            <person name="Uemura T."/>
            <person name="Hattori Y."/>
        </authorList>
    </citation>
    <scope>NUCLEOTIDE SEQUENCE [LARGE SCALE GENOMIC DNA]</scope>
    <source>
        <strain evidence="1 2">SC-9</strain>
    </source>
</reference>
<dbReference type="GO" id="GO:0005737">
    <property type="term" value="C:cytoplasm"/>
    <property type="evidence" value="ECO:0007669"/>
    <property type="project" value="TreeGrafter"/>
</dbReference>
<sequence length="323" mass="36453">MEVFKRKILQRVLVNDIPLSLPLLTALVEPESQTQLIETLNDIIPHNPYYARMVLKKVIDSIEQHLDPTELDFDIGEYYNLYVPLLSAIPLSADEPEPIQYSLTLTSPGLTVAETPRLLNGAGTTGRRTWAACLYLSECLVYRFPEFLDGEQKNQIKVLELGAGTGVLSLTLLKNFKDQLAKVYMTDGDSKVFEQTRDNFQNNGVDTNDDRVQMMELWWGETTESAVPECDLVVAADVTYDSAFLSDLATTLAVAINKGAIGLVAATVRNEATVKEFENELDQRGLRWEIWQSEAHPGERNKDDALVFFNKNSPEIRVYRIYQ</sequence>
<dbReference type="Proteomes" id="UP001360560">
    <property type="component" value="Unassembled WGS sequence"/>
</dbReference>
<dbReference type="PANTHER" id="PTHR14614:SF130">
    <property type="entry name" value="PROTEIN-LYSINE N-METHYLTRANSFERASE EEF2KMT"/>
    <property type="match status" value="1"/>
</dbReference>